<feature type="domain" description="FATC" evidence="13">
    <location>
        <begin position="2942"/>
        <end position="2974"/>
    </location>
</feature>
<keyword evidence="15" id="KW-1185">Reference proteome</keyword>
<proteinExistence type="inferred from homology"/>
<evidence type="ECO:0000313" key="15">
    <source>
        <dbReference type="Proteomes" id="UP000751190"/>
    </source>
</evidence>
<dbReference type="FunFam" id="1.10.1070.11:FF:000029">
    <property type="entry name" value="Serine/threonine-protein kinase TOR"/>
    <property type="match status" value="1"/>
</dbReference>
<feature type="region of interest" description="Disordered" evidence="10">
    <location>
        <begin position="544"/>
        <end position="564"/>
    </location>
</feature>
<dbReference type="SUPFAM" id="SSF47212">
    <property type="entry name" value="FKBP12-rapamycin-binding domain of FKBP-rapamycin-associated protein (FRAP)"/>
    <property type="match status" value="1"/>
</dbReference>
<feature type="compositionally biased region" description="Low complexity" evidence="10">
    <location>
        <begin position="606"/>
        <end position="615"/>
    </location>
</feature>
<dbReference type="InterPro" id="IPR000403">
    <property type="entry name" value="PI3/4_kinase_cat_dom"/>
</dbReference>
<keyword evidence="9" id="KW-0723">Serine/threonine-protein kinase</keyword>
<dbReference type="SMART" id="SM00146">
    <property type="entry name" value="PI3Kc"/>
    <property type="match status" value="1"/>
</dbReference>
<accession>A0A8J5XKD3</accession>
<keyword evidence="2 9" id="KW-0808">Transferase</keyword>
<gene>
    <name evidence="14" type="ORF">KFE25_009327</name>
</gene>
<dbReference type="SUPFAM" id="SSF56112">
    <property type="entry name" value="Protein kinase-like (PK-like)"/>
    <property type="match status" value="1"/>
</dbReference>
<feature type="compositionally biased region" description="Gly residues" evidence="10">
    <location>
        <begin position="585"/>
        <end position="595"/>
    </location>
</feature>
<dbReference type="InterPro" id="IPR036940">
    <property type="entry name" value="PI3/4_kinase_cat_sf"/>
</dbReference>
<dbReference type="Gene3D" id="1.10.1070.11">
    <property type="entry name" value="Phosphatidylinositol 3-/4-kinase, catalytic domain"/>
    <property type="match status" value="1"/>
</dbReference>
<comment type="catalytic activity">
    <reaction evidence="7 9">
        <text>L-threonyl-[protein] + ATP = O-phospho-L-threonyl-[protein] + ADP + H(+)</text>
        <dbReference type="Rhea" id="RHEA:46608"/>
        <dbReference type="Rhea" id="RHEA-COMP:11060"/>
        <dbReference type="Rhea" id="RHEA-COMP:11605"/>
        <dbReference type="ChEBI" id="CHEBI:15378"/>
        <dbReference type="ChEBI" id="CHEBI:30013"/>
        <dbReference type="ChEBI" id="CHEBI:30616"/>
        <dbReference type="ChEBI" id="CHEBI:61977"/>
        <dbReference type="ChEBI" id="CHEBI:456216"/>
        <dbReference type="EC" id="2.7.11.1"/>
    </reaction>
</comment>
<dbReference type="SMART" id="SM01346">
    <property type="entry name" value="DUF3385"/>
    <property type="match status" value="1"/>
</dbReference>
<dbReference type="Gene3D" id="1.20.120.150">
    <property type="entry name" value="FKBP12-rapamycin binding domain"/>
    <property type="match status" value="1"/>
</dbReference>
<dbReference type="PROSITE" id="PS51190">
    <property type="entry name" value="FATC"/>
    <property type="match status" value="1"/>
</dbReference>
<dbReference type="GO" id="GO:0031929">
    <property type="term" value="P:TOR signaling"/>
    <property type="evidence" value="ECO:0007669"/>
    <property type="project" value="TreeGrafter"/>
</dbReference>
<dbReference type="GO" id="GO:0031931">
    <property type="term" value="C:TORC1 complex"/>
    <property type="evidence" value="ECO:0007669"/>
    <property type="project" value="TreeGrafter"/>
</dbReference>
<dbReference type="OMA" id="MRQHSAK"/>
<feature type="domain" description="PI3K/PI4K catalytic" evidence="11">
    <location>
        <begin position="2499"/>
        <end position="2814"/>
    </location>
</feature>
<dbReference type="GO" id="GO:0005737">
    <property type="term" value="C:cytoplasm"/>
    <property type="evidence" value="ECO:0007669"/>
    <property type="project" value="TreeGrafter"/>
</dbReference>
<evidence type="ECO:0000256" key="2">
    <source>
        <dbReference type="ARBA" id="ARBA00022679"/>
    </source>
</evidence>
<dbReference type="EMBL" id="JAGTXO010000001">
    <property type="protein sequence ID" value="KAG8470906.1"/>
    <property type="molecule type" value="Genomic_DNA"/>
</dbReference>
<dbReference type="GO" id="GO:0005524">
    <property type="term" value="F:ATP binding"/>
    <property type="evidence" value="ECO:0007669"/>
    <property type="project" value="UniProtKB-KW"/>
</dbReference>
<dbReference type="GO" id="GO:0005634">
    <property type="term" value="C:nucleus"/>
    <property type="evidence" value="ECO:0007669"/>
    <property type="project" value="TreeGrafter"/>
</dbReference>
<dbReference type="InterPro" id="IPR024585">
    <property type="entry name" value="mTOR_dom"/>
</dbReference>
<dbReference type="InterPro" id="IPR011009">
    <property type="entry name" value="Kinase-like_dom_sf"/>
</dbReference>
<feature type="compositionally biased region" description="Pro residues" evidence="10">
    <location>
        <begin position="596"/>
        <end position="605"/>
    </location>
</feature>
<dbReference type="InterPro" id="IPR050517">
    <property type="entry name" value="DDR_Repair_Kinase"/>
</dbReference>
<dbReference type="GO" id="GO:0004674">
    <property type="term" value="F:protein serine/threonine kinase activity"/>
    <property type="evidence" value="ECO:0007669"/>
    <property type="project" value="UniProtKB-KW"/>
</dbReference>
<keyword evidence="6 9" id="KW-0067">ATP-binding</keyword>
<dbReference type="Proteomes" id="UP000751190">
    <property type="component" value="Unassembled WGS sequence"/>
</dbReference>
<evidence type="ECO:0000256" key="4">
    <source>
        <dbReference type="ARBA" id="ARBA00022741"/>
    </source>
</evidence>
<evidence type="ECO:0000313" key="14">
    <source>
        <dbReference type="EMBL" id="KAG8470906.1"/>
    </source>
</evidence>
<dbReference type="PROSITE" id="PS00915">
    <property type="entry name" value="PI3_4_KINASE_1"/>
    <property type="match status" value="1"/>
</dbReference>
<evidence type="ECO:0000259" key="12">
    <source>
        <dbReference type="PROSITE" id="PS51189"/>
    </source>
</evidence>
<feature type="region of interest" description="Disordered" evidence="10">
    <location>
        <begin position="1025"/>
        <end position="1068"/>
    </location>
</feature>
<keyword evidence="5 9" id="KW-0418">Kinase</keyword>
<dbReference type="PROSITE" id="PS50290">
    <property type="entry name" value="PI3_4_KINASE_3"/>
    <property type="match status" value="1"/>
</dbReference>
<dbReference type="InterPro" id="IPR014009">
    <property type="entry name" value="PIK_FAT"/>
</dbReference>
<comment type="catalytic activity">
    <reaction evidence="8">
        <text>L-seryl-[protein] + ATP = O-phospho-L-seryl-[protein] + ADP + H(+)</text>
        <dbReference type="Rhea" id="RHEA:17989"/>
        <dbReference type="Rhea" id="RHEA-COMP:9863"/>
        <dbReference type="Rhea" id="RHEA-COMP:11604"/>
        <dbReference type="ChEBI" id="CHEBI:15378"/>
        <dbReference type="ChEBI" id="CHEBI:29999"/>
        <dbReference type="ChEBI" id="CHEBI:30616"/>
        <dbReference type="ChEBI" id="CHEBI:83421"/>
        <dbReference type="ChEBI" id="CHEBI:456216"/>
        <dbReference type="EC" id="2.7.11.1"/>
    </reaction>
</comment>
<comment type="similarity">
    <text evidence="1 9">Belongs to the PI3/PI4-kinase family.</text>
</comment>
<dbReference type="InterPro" id="IPR016024">
    <property type="entry name" value="ARM-type_fold"/>
</dbReference>
<feature type="region of interest" description="Disordered" evidence="10">
    <location>
        <begin position="2891"/>
        <end position="2910"/>
    </location>
</feature>
<dbReference type="InterPro" id="IPR003151">
    <property type="entry name" value="PIK-rel_kinase_FAT"/>
</dbReference>
<feature type="compositionally biased region" description="Gly residues" evidence="10">
    <location>
        <begin position="1053"/>
        <end position="1062"/>
    </location>
</feature>
<comment type="caution">
    <text evidence="14">The sequence shown here is derived from an EMBL/GenBank/DDBJ whole genome shotgun (WGS) entry which is preliminary data.</text>
</comment>
<keyword evidence="3" id="KW-0677">Repeat</keyword>
<dbReference type="SMART" id="SM01345">
    <property type="entry name" value="Rapamycin_bind"/>
    <property type="match status" value="1"/>
</dbReference>
<feature type="region of interest" description="Disordered" evidence="10">
    <location>
        <begin position="2819"/>
        <end position="2865"/>
    </location>
</feature>
<dbReference type="Gene3D" id="1.25.10.10">
    <property type="entry name" value="Leucine-rich Repeat Variant"/>
    <property type="match status" value="4"/>
</dbReference>
<dbReference type="OrthoDB" id="381190at2759"/>
<reference evidence="14" key="1">
    <citation type="submission" date="2021-05" db="EMBL/GenBank/DDBJ databases">
        <title>The genome of the haptophyte Pavlova lutheri (Diacronema luteri, Pavlovales) - a model for lipid biosynthesis in eukaryotic algae.</title>
        <authorList>
            <person name="Hulatt C.J."/>
            <person name="Posewitz M.C."/>
        </authorList>
    </citation>
    <scope>NUCLEOTIDE SEQUENCE</scope>
    <source>
        <strain evidence="14">NIVA-4/92</strain>
    </source>
</reference>
<dbReference type="Pfam" id="PF08771">
    <property type="entry name" value="FRB_dom"/>
    <property type="match status" value="1"/>
</dbReference>
<keyword evidence="4 9" id="KW-0547">Nucleotide-binding</keyword>
<feature type="region of interest" description="Disordered" evidence="10">
    <location>
        <begin position="983"/>
        <end position="1011"/>
    </location>
</feature>
<feature type="compositionally biased region" description="Acidic residues" evidence="10">
    <location>
        <begin position="2819"/>
        <end position="2833"/>
    </location>
</feature>
<dbReference type="Pfam" id="PF02260">
    <property type="entry name" value="FATC"/>
    <property type="match status" value="1"/>
</dbReference>
<dbReference type="GO" id="GO:0016242">
    <property type="term" value="P:negative regulation of macroautophagy"/>
    <property type="evidence" value="ECO:0007669"/>
    <property type="project" value="TreeGrafter"/>
</dbReference>
<dbReference type="PANTHER" id="PTHR11139:SF9">
    <property type="entry name" value="SERINE_THREONINE-PROTEIN KINASE MTOR"/>
    <property type="match status" value="1"/>
</dbReference>
<dbReference type="InterPro" id="IPR026683">
    <property type="entry name" value="TOR_cat"/>
</dbReference>
<protein>
    <recommendedName>
        <fullName evidence="9">Serine/threonine-protein kinase TOR</fullName>
        <ecNumber evidence="9">2.7.11.1</ecNumber>
    </recommendedName>
</protein>
<name>A0A8J5XKD3_DIALT</name>
<dbReference type="Gene3D" id="3.30.1010.10">
    <property type="entry name" value="Phosphatidylinositol 3-kinase Catalytic Subunit, Chain A, domain 4"/>
    <property type="match status" value="1"/>
</dbReference>
<dbReference type="PROSITE" id="PS51189">
    <property type="entry name" value="FAT"/>
    <property type="match status" value="1"/>
</dbReference>
<evidence type="ECO:0000256" key="7">
    <source>
        <dbReference type="ARBA" id="ARBA00047899"/>
    </source>
</evidence>
<feature type="compositionally biased region" description="Low complexity" evidence="10">
    <location>
        <begin position="1025"/>
        <end position="1034"/>
    </location>
</feature>
<evidence type="ECO:0000259" key="13">
    <source>
        <dbReference type="PROSITE" id="PS51190"/>
    </source>
</evidence>
<dbReference type="EC" id="2.7.11.1" evidence="9"/>
<dbReference type="CDD" id="cd05169">
    <property type="entry name" value="PIKKc_TOR"/>
    <property type="match status" value="1"/>
</dbReference>
<evidence type="ECO:0000256" key="8">
    <source>
        <dbReference type="ARBA" id="ARBA00048679"/>
    </source>
</evidence>
<evidence type="ECO:0000256" key="3">
    <source>
        <dbReference type="ARBA" id="ARBA00022737"/>
    </source>
</evidence>
<organism evidence="14 15">
    <name type="scientific">Diacronema lutheri</name>
    <name type="common">Unicellular marine alga</name>
    <name type="synonym">Monochrysis lutheri</name>
    <dbReference type="NCBI Taxonomy" id="2081491"/>
    <lineage>
        <taxon>Eukaryota</taxon>
        <taxon>Haptista</taxon>
        <taxon>Haptophyta</taxon>
        <taxon>Pavlovophyceae</taxon>
        <taxon>Pavlovales</taxon>
        <taxon>Pavlovaceae</taxon>
        <taxon>Diacronema</taxon>
    </lineage>
</organism>
<feature type="domain" description="FAT" evidence="12">
    <location>
        <begin position="1562"/>
        <end position="2312"/>
    </location>
</feature>
<dbReference type="InterPro" id="IPR018936">
    <property type="entry name" value="PI3/4_kinase_CS"/>
</dbReference>
<sequence length="2974" mass="312469">MSSAEQLERYLHELRSRADEARLRGARGVRAVLAREARELAPDALAKLLGALARHALELVHAYDAHDRQAGVLVVEALLDTETDEDATKLGRCATCLRRVFEHSADGRTLALAARALGRLARVGGSITADFVEAQLRLSLDWLDGAERADGRTLAAALALRELADHAPTLFAQHVGGFLARLWRAVYDPRAQVRDAAVAALAACLRLIGARSAAHAAQWHRAVADEVLAGARGQRAGGSAESIDGALCALGELLRHRCDHLREPAAYGAVCALARELFATRDRLVRRALVALVPRLAQFATAEFFATQLTSFFPFVLGAARAPNAPEARAHALEAAGELALLVGGAPIAPYLPDLLAACADALPRKPTAKRPYLLEGVACVGRLCVACGPAMSDALAGGLLEGMLHAGLTPQLVEALLALCARVPALAPRARAALLYVLAVTLTGRPSSEWLDAPDGGSAGAPAELDGLVADERDVFAAAAGAQPHVGAPAPPSGAGGGVPLQLALAPSSIGGGAAAAWRAPAAAHSAALMPVPVPVRQRSAMAAGGGAGALPPPPPPPPPPADAAVGWAASLGWAAPPPAADVAGGGGAAGGGGEPPPPPPPLAGDPLGLSSGPCGLTALPPQLLTPGPPHAGVGVDSGCWWWSAADGGGGGGDDGVGTLAAPACEPAERRTRIALRTMGAFPWPPSARHAHAGGALVPLFAAAAARYLDDARAPVRAEAVLACYWQLARGGARARAHAHELVSRLVTVGVADTDAHVRALTLRVLSLALGAELGRARALRSLLLALNDEELDVRVAAVHLVARAAPYNPAVVMPILRRTLLQLVTDVGAFGEGRALGGSVRVLGGLLAVAAPWMTPYTRPVLDVLRPRLTDADPAVAAAALRTVGSLVDAGGVRSAEDVVALCPPVLAALSDPSCAHKRGAALALLTRLVRASAQLRAVLDACPRLVSILIGHLKAEREPAARAELIQAVGVLGALDPRATQRAPAGGAGGSDKPPHAQRLRHGGGGGGAVAAGASGALADGAGAPAKGARGAHARAADAPGTRRADSGDADGGADGGPDGNPYAHLGPPDAFSKVAIDALTAMLRDPALAAHQLAVIGALTAIFERLRQHALFFVADVLPLLLSCVRAADAHVRDGALERIVAFVRTIGAPIRPFAPALLALVDDCWDLSLPHAIALVEALACALKEYARAPLQTLVPKLLAVLHADGTDARAPALHALRALRSLGGALAEHARALVPALSGLAEASAAPLGARAAALRTLAWLSRDVSYVEHASRIAQPCMRLLHSGPRELHADVCNCLALLALQMGDSFVVFAMAIQLTLNANQIEHAPYARVVRALLCGARPPSFAAVWDPVRMHFAAQGDALDGRGGDSGGGGGCTPTSGGGGSTVSLAAELASATALGLSDAAHGRGGGLGGGGGACGDGEAADVPLGAPVPRLPVNELALQQTWQTTERSTAEDWAEWMRRLSIELLRESPSPALRACAPIASLHPPLARAVFNSGFVSCWTELRGEYRALLIASLETALGAEGMPHDVLQLLLGLAECMEHDDRQLPIGVRQLGDLAMRCHAYAQALHYKELEFEAAASASHETVEAVEALITINHQLQQPEAARGVIARARRQHGLALDEGWHERLQRWDDALGAYDRRLAAEPSSVEALVGRARCLHALGEWRLLLHLAADRWPVLDEGARAELAPYAAAAAWHAADMVAMRTYVAAMGTSAGTPAVGTDGAADGGGGGTAAAAAATAAATAAAAGGAHADTPFFRAALAVHARDHLAAAAEIRLARAQLDPTLTSLIGESYTRAFRAVVRAQQLAELEEVSAVQQQLARSLVDAGGVSLGPTGVVDSAATLTAGAADSPLGRLKRLWDARLALCQRDVDALQQLLAVRRMVLPPRQDARTWLKLASSARKAGRLRLSHDVLTGLLTPPLAKPADERADDELAPPLGARLAAPPLVLPPIGPSAAPVDLLVRYAAAKHMRAAGDAERAHASLSELARMLDADGTHAQLASRCWRKVGEWLSEELSGAGRLELAVSESLVYLQRATTLDPSSYKAWHRWATLNFQGAELDHRNLQRTAGRQSYMRFSVGQSLEEPLAAPRRLAALPPLAAPARALALAPAGGFGGARARADALEARADAGAPAGEGRCAGGGALGADRAPLLSADDAPGAAQRALPLPPQPPPSLPMPAEAVTADVASRRSERERLSPYVVPAVNAFFRSISLGGHESLQDLLRLLTLWFRHGGHPEVSCALEAGFESVPVDTWLAVVPQVIARLDTRVAEVRRLVQQLLSRIALEHPQAFIYPLTVASCDTQSLPRKRAAETVLAAMARSCDTLVAHARLVSSELMRVAILLPELWVEAIEEASRRYFGQQDAAAMIAALRPVHALMAQGAQTDREAIFHAQYGLELDEAAGCLARYEQQMAEHADDGTTPRGAERSMERAWELYYRVLQRISKQLAQLHTLHLAHVSPALHEARDLVLAVPGTYRAGQPVACIRAFRAELTVISSKQRPRKLEVHGDDGLCYSFLLKGHEDLRQDERVMQLIGLVNQLLAADRSSELRPSGASLCVSQYAVVPLSPNSGLIGWVVHCDTLHALIREYREARKILLTIEHRLMLQMAPDYELCTLMQKVETFSHALESTNGHDLQRVLWLKSSSSEEWLHRRSTYTRSLGVMSMVGYVLGLGDRHPSNLMLHRVTGAVIHIDFGDCFEVAMQRDKYPERIPFRLTRMLTSAMEVGAVDGLFRATCVGAMGVLRRHKDSVMAMLEAFVHDPLVNWRLVPHLQVPQAMEPADSTQMEVARLSACALESSSPCAELVALDEEEEEEDARDDDEQPPALPRARATNLRPRSSSNSQPISARQGSAAAGRLTRTPLLAEASEEGLASVALSTSVVSASRRHNPPAEHDEREPEKLAAKAIAVMRRVHSKLTGRDFAPIDDVAAAVPLDVVTQVDRLIEAATSKENLCQCYIGWCPFW</sequence>
<dbReference type="Pfam" id="PF00454">
    <property type="entry name" value="PI3_PI4_kinase"/>
    <property type="match status" value="1"/>
</dbReference>
<dbReference type="PANTHER" id="PTHR11139">
    <property type="entry name" value="ATAXIA TELANGIECTASIA MUTATED ATM -RELATED"/>
    <property type="match status" value="1"/>
</dbReference>
<dbReference type="SMART" id="SM01343">
    <property type="entry name" value="FATC"/>
    <property type="match status" value="1"/>
</dbReference>
<feature type="compositionally biased region" description="Basic and acidic residues" evidence="10">
    <location>
        <begin position="2900"/>
        <end position="2910"/>
    </location>
</feature>
<dbReference type="Pfam" id="PF11865">
    <property type="entry name" value="mTOR_dom"/>
    <property type="match status" value="1"/>
</dbReference>
<feature type="compositionally biased region" description="Polar residues" evidence="10">
    <location>
        <begin position="2846"/>
        <end position="2860"/>
    </location>
</feature>
<dbReference type="GO" id="GO:0031932">
    <property type="term" value="C:TORC2 complex"/>
    <property type="evidence" value="ECO:0007669"/>
    <property type="project" value="TreeGrafter"/>
</dbReference>
<evidence type="ECO:0000256" key="6">
    <source>
        <dbReference type="ARBA" id="ARBA00022840"/>
    </source>
</evidence>
<evidence type="ECO:0000256" key="10">
    <source>
        <dbReference type="SAM" id="MobiDB-lite"/>
    </source>
</evidence>
<evidence type="ECO:0000259" key="11">
    <source>
        <dbReference type="PROSITE" id="PS50290"/>
    </source>
</evidence>
<feature type="region of interest" description="Disordered" evidence="10">
    <location>
        <begin position="578"/>
        <end position="623"/>
    </location>
</feature>
<evidence type="ECO:0000256" key="1">
    <source>
        <dbReference type="ARBA" id="ARBA00011031"/>
    </source>
</evidence>
<dbReference type="InterPro" id="IPR011989">
    <property type="entry name" value="ARM-like"/>
</dbReference>
<evidence type="ECO:0000256" key="5">
    <source>
        <dbReference type="ARBA" id="ARBA00022777"/>
    </source>
</evidence>
<feature type="compositionally biased region" description="Pro residues" evidence="10">
    <location>
        <begin position="552"/>
        <end position="563"/>
    </location>
</feature>
<dbReference type="InterPro" id="IPR009076">
    <property type="entry name" value="FRB_dom"/>
</dbReference>
<dbReference type="Pfam" id="PF02259">
    <property type="entry name" value="FAT"/>
    <property type="match status" value="1"/>
</dbReference>
<dbReference type="GO" id="GO:0044877">
    <property type="term" value="F:protein-containing complex binding"/>
    <property type="evidence" value="ECO:0007669"/>
    <property type="project" value="InterPro"/>
</dbReference>
<dbReference type="InterPro" id="IPR003152">
    <property type="entry name" value="FATC_dom"/>
</dbReference>
<dbReference type="SUPFAM" id="SSF48371">
    <property type="entry name" value="ARM repeat"/>
    <property type="match status" value="1"/>
</dbReference>
<evidence type="ECO:0000256" key="9">
    <source>
        <dbReference type="RuleBase" id="RU364109"/>
    </source>
</evidence>
<dbReference type="FunFam" id="3.30.1010.10:FF:000006">
    <property type="entry name" value="Serine/threonine-protein kinase TOR"/>
    <property type="match status" value="1"/>
</dbReference>
<dbReference type="InterPro" id="IPR036738">
    <property type="entry name" value="FRB_sf"/>
</dbReference>